<name>A0A067SS94_GALM3</name>
<dbReference type="Proteomes" id="UP000027222">
    <property type="component" value="Unassembled WGS sequence"/>
</dbReference>
<accession>A0A067SS94</accession>
<evidence type="ECO:0000313" key="2">
    <source>
        <dbReference type="Proteomes" id="UP000027222"/>
    </source>
</evidence>
<keyword evidence="2" id="KW-1185">Reference proteome</keyword>
<protein>
    <submittedName>
        <fullName evidence="1">Uncharacterized protein</fullName>
    </submittedName>
</protein>
<dbReference type="AlphaFoldDB" id="A0A067SS94"/>
<reference evidence="2" key="1">
    <citation type="journal article" date="2014" name="Proc. Natl. Acad. Sci. U.S.A.">
        <title>Extensive sampling of basidiomycete genomes demonstrates inadequacy of the white-rot/brown-rot paradigm for wood decay fungi.</title>
        <authorList>
            <person name="Riley R."/>
            <person name="Salamov A.A."/>
            <person name="Brown D.W."/>
            <person name="Nagy L.G."/>
            <person name="Floudas D."/>
            <person name="Held B.W."/>
            <person name="Levasseur A."/>
            <person name="Lombard V."/>
            <person name="Morin E."/>
            <person name="Otillar R."/>
            <person name="Lindquist E.A."/>
            <person name="Sun H."/>
            <person name="LaButti K.M."/>
            <person name="Schmutz J."/>
            <person name="Jabbour D."/>
            <person name="Luo H."/>
            <person name="Baker S.E."/>
            <person name="Pisabarro A.G."/>
            <person name="Walton J.D."/>
            <person name="Blanchette R.A."/>
            <person name="Henrissat B."/>
            <person name="Martin F."/>
            <person name="Cullen D."/>
            <person name="Hibbett D.S."/>
            <person name="Grigoriev I.V."/>
        </authorList>
    </citation>
    <scope>NUCLEOTIDE SEQUENCE [LARGE SCALE GENOMIC DNA]</scope>
    <source>
        <strain evidence="2">CBS 339.88</strain>
    </source>
</reference>
<proteinExistence type="predicted"/>
<organism evidence="1 2">
    <name type="scientific">Galerina marginata (strain CBS 339.88)</name>
    <dbReference type="NCBI Taxonomy" id="685588"/>
    <lineage>
        <taxon>Eukaryota</taxon>
        <taxon>Fungi</taxon>
        <taxon>Dikarya</taxon>
        <taxon>Basidiomycota</taxon>
        <taxon>Agaricomycotina</taxon>
        <taxon>Agaricomycetes</taxon>
        <taxon>Agaricomycetidae</taxon>
        <taxon>Agaricales</taxon>
        <taxon>Agaricineae</taxon>
        <taxon>Strophariaceae</taxon>
        <taxon>Galerina</taxon>
    </lineage>
</organism>
<dbReference type="HOGENOM" id="CLU_2867792_0_0_1"/>
<evidence type="ECO:0000313" key="1">
    <source>
        <dbReference type="EMBL" id="KDR73830.1"/>
    </source>
</evidence>
<dbReference type="EMBL" id="KL142384">
    <property type="protein sequence ID" value="KDR73830.1"/>
    <property type="molecule type" value="Genomic_DNA"/>
</dbReference>
<sequence length="64" mass="7332">MGCRSLCFTSSFYSSWPETIFLDYPLRLPFRESSTRTALSATHVTPLGFAHRIKNPVQNARRVL</sequence>
<gene>
    <name evidence="1" type="ORF">GALMADRAFT_250550</name>
</gene>